<dbReference type="AlphaFoldDB" id="A0A3S1JQM9"/>
<sequence length="199" mass="22475">MYSIMIPDSRLASKAAQLVSEISPEFLYNHCMRTYAFGDSLGKKYGLKYDQELFFLGAVLHDVGLTEHVCRKHSFEHEGADHAERFLSSHGLAHEKIDVVREAIILHTTEIAAEKQPEIALVHFGAGMDILGLRAEDITEEIVKSVLELYPRLGFKKAIIELIKYDAELKNNHQQQSNLSAALLQAGFERWVLHSPFAE</sequence>
<name>A0A3S1JQM9_9BACL</name>
<dbReference type="OrthoDB" id="8478129at2"/>
<accession>A0A3S1JQM9</accession>
<dbReference type="PANTHER" id="PTHR35569:SF1">
    <property type="entry name" value="CYANAMIDE HYDRATASE DDI2-RELATED"/>
    <property type="match status" value="1"/>
</dbReference>
<reference evidence="2 3" key="1">
    <citation type="submission" date="2018-12" db="EMBL/GenBank/DDBJ databases">
        <authorList>
            <person name="Sun L."/>
            <person name="Chen Z."/>
        </authorList>
    </citation>
    <scope>NUCLEOTIDE SEQUENCE [LARGE SCALE GENOMIC DNA]</scope>
    <source>
        <strain evidence="2 3">3-5-3</strain>
    </source>
</reference>
<dbReference type="Proteomes" id="UP000272464">
    <property type="component" value="Unassembled WGS sequence"/>
</dbReference>
<comment type="caution">
    <text evidence="2">The sequence shown here is derived from an EMBL/GenBank/DDBJ whole genome shotgun (WGS) entry which is preliminary data.</text>
</comment>
<gene>
    <name evidence="2" type="ORF">EJP77_08440</name>
</gene>
<dbReference type="Gene3D" id="1.10.3210.10">
    <property type="entry name" value="Hypothetical protein af1432"/>
    <property type="match status" value="1"/>
</dbReference>
<evidence type="ECO:0000313" key="3">
    <source>
        <dbReference type="Proteomes" id="UP000272464"/>
    </source>
</evidence>
<dbReference type="InterPro" id="IPR006674">
    <property type="entry name" value="HD_domain"/>
</dbReference>
<proteinExistence type="predicted"/>
<evidence type="ECO:0000259" key="1">
    <source>
        <dbReference type="Pfam" id="PF01966"/>
    </source>
</evidence>
<dbReference type="RefSeq" id="WP_127198769.1">
    <property type="nucleotide sequence ID" value="NZ_RZNX01000002.1"/>
</dbReference>
<keyword evidence="3" id="KW-1185">Reference proteome</keyword>
<feature type="domain" description="HD" evidence="1">
    <location>
        <begin position="28"/>
        <end position="138"/>
    </location>
</feature>
<dbReference type="SUPFAM" id="SSF109604">
    <property type="entry name" value="HD-domain/PDEase-like"/>
    <property type="match status" value="1"/>
</dbReference>
<dbReference type="EMBL" id="RZNX01000002">
    <property type="protein sequence ID" value="RUT33655.1"/>
    <property type="molecule type" value="Genomic_DNA"/>
</dbReference>
<dbReference type="PANTHER" id="PTHR35569">
    <property type="entry name" value="CYANAMIDE HYDRATASE DDI2-RELATED"/>
    <property type="match status" value="1"/>
</dbReference>
<evidence type="ECO:0000313" key="2">
    <source>
        <dbReference type="EMBL" id="RUT33655.1"/>
    </source>
</evidence>
<organism evidence="2 3">
    <name type="scientific">Paenibacillus zeisoli</name>
    <dbReference type="NCBI Taxonomy" id="2496267"/>
    <lineage>
        <taxon>Bacteria</taxon>
        <taxon>Bacillati</taxon>
        <taxon>Bacillota</taxon>
        <taxon>Bacilli</taxon>
        <taxon>Bacillales</taxon>
        <taxon>Paenibacillaceae</taxon>
        <taxon>Paenibacillus</taxon>
    </lineage>
</organism>
<protein>
    <submittedName>
        <fullName evidence="2">HD domain-containing protein</fullName>
    </submittedName>
</protein>
<dbReference type="Pfam" id="PF01966">
    <property type="entry name" value="HD"/>
    <property type="match status" value="1"/>
</dbReference>